<dbReference type="InterPro" id="IPR029066">
    <property type="entry name" value="PLP-binding_barrel"/>
</dbReference>
<dbReference type="PANTHER" id="PTHR28004">
    <property type="entry name" value="ZGC:162816-RELATED"/>
    <property type="match status" value="1"/>
</dbReference>
<dbReference type="InterPro" id="IPR001608">
    <property type="entry name" value="Ala_racemase_N"/>
</dbReference>
<accession>A0ABP9N679</accession>
<dbReference type="InterPro" id="IPR026956">
    <property type="entry name" value="D-ser_dehydrat-like_dom"/>
</dbReference>
<evidence type="ECO:0000259" key="3">
    <source>
        <dbReference type="SMART" id="SM01119"/>
    </source>
</evidence>
<evidence type="ECO:0000256" key="1">
    <source>
        <dbReference type="ARBA" id="ARBA00005323"/>
    </source>
</evidence>
<dbReference type="RefSeq" id="WP_345602324.1">
    <property type="nucleotide sequence ID" value="NZ_BAABJO010000001.1"/>
</dbReference>
<protein>
    <submittedName>
        <fullName evidence="4">Alanine racemase</fullName>
    </submittedName>
</protein>
<keyword evidence="2" id="KW-0456">Lyase</keyword>
<dbReference type="InterPro" id="IPR042208">
    <property type="entry name" value="D-ser_dehydrat-like_sf"/>
</dbReference>
<dbReference type="InterPro" id="IPR051466">
    <property type="entry name" value="D-amino_acid_metab_enzyme"/>
</dbReference>
<dbReference type="Gene3D" id="2.40.37.20">
    <property type="entry name" value="D-serine dehydratase-like domain"/>
    <property type="match status" value="1"/>
</dbReference>
<dbReference type="SMART" id="SM01119">
    <property type="entry name" value="D-ser_dehydrat"/>
    <property type="match status" value="1"/>
</dbReference>
<keyword evidence="5" id="KW-1185">Reference proteome</keyword>
<evidence type="ECO:0000256" key="2">
    <source>
        <dbReference type="ARBA" id="ARBA00023239"/>
    </source>
</evidence>
<evidence type="ECO:0000313" key="4">
    <source>
        <dbReference type="EMBL" id="GAA5109506.1"/>
    </source>
</evidence>
<dbReference type="PANTHER" id="PTHR28004:SF8">
    <property type="entry name" value="D-SERINE DEAMINASE"/>
    <property type="match status" value="1"/>
</dbReference>
<comment type="similarity">
    <text evidence="1">Belongs to the DSD1 family.</text>
</comment>
<dbReference type="Pfam" id="PF01168">
    <property type="entry name" value="Ala_racemase_N"/>
    <property type="match status" value="1"/>
</dbReference>
<name>A0ABP9N679_9PSEU</name>
<dbReference type="Proteomes" id="UP001500804">
    <property type="component" value="Unassembled WGS sequence"/>
</dbReference>
<gene>
    <name evidence="4" type="ORF">GCM10023320_00120</name>
</gene>
<evidence type="ECO:0000313" key="5">
    <source>
        <dbReference type="Proteomes" id="UP001500804"/>
    </source>
</evidence>
<sequence length="415" mass="43270">MTLPATLPGLARSAAEPLGPHFRNLPDHTGTVGTVGAAGWHVTDLLLPTVTLRRSALEHNTALFSRWCADAGVDHAPHGKTTMSPQLVADQLAAGAWGLTAATVAQARIMHSWGVPRVLIANEVVDGPGLSWLAAADPDLDGYVLADSVGGVDRMAAVLGDRPRPLSVLVELGVPGGRAGARSRDEALAVARRVAAAPGLDLAGVECFEGVYPQDRAAESVARVDRFAADLAALVADLDGLAGDRSELVLTAGGSAYPDRVVAAWEALPALSRPVRKVVRSGGYLTHDHGMYERVSPFAAGAHNPLGALRPALELWAYVLSTPEPGLAICGFGKRDAAYDADLPIPLRGPAGPLPGSVVGKLNDQHAFVRHEGELAVGDVVVLGLSHPCTVFDKWPLIPLLDDADAVVGAVRTYF</sequence>
<dbReference type="EMBL" id="BAABJO010000001">
    <property type="protein sequence ID" value="GAA5109506.1"/>
    <property type="molecule type" value="Genomic_DNA"/>
</dbReference>
<organism evidence="4 5">
    <name type="scientific">Pseudonocardia adelaidensis</name>
    <dbReference type="NCBI Taxonomy" id="648754"/>
    <lineage>
        <taxon>Bacteria</taxon>
        <taxon>Bacillati</taxon>
        <taxon>Actinomycetota</taxon>
        <taxon>Actinomycetes</taxon>
        <taxon>Pseudonocardiales</taxon>
        <taxon>Pseudonocardiaceae</taxon>
        <taxon>Pseudonocardia</taxon>
    </lineage>
</organism>
<dbReference type="Gene3D" id="3.20.20.10">
    <property type="entry name" value="Alanine racemase"/>
    <property type="match status" value="1"/>
</dbReference>
<reference evidence="5" key="1">
    <citation type="journal article" date="2019" name="Int. J. Syst. Evol. Microbiol.">
        <title>The Global Catalogue of Microorganisms (GCM) 10K type strain sequencing project: providing services to taxonomists for standard genome sequencing and annotation.</title>
        <authorList>
            <consortium name="The Broad Institute Genomics Platform"/>
            <consortium name="The Broad Institute Genome Sequencing Center for Infectious Disease"/>
            <person name="Wu L."/>
            <person name="Ma J."/>
        </authorList>
    </citation>
    <scope>NUCLEOTIDE SEQUENCE [LARGE SCALE GENOMIC DNA]</scope>
    <source>
        <strain evidence="5">JCM 18302</strain>
    </source>
</reference>
<feature type="domain" description="D-serine dehydratase-like" evidence="3">
    <location>
        <begin position="312"/>
        <end position="402"/>
    </location>
</feature>
<proteinExistence type="inferred from homology"/>
<dbReference type="Pfam" id="PF14031">
    <property type="entry name" value="D-ser_dehydrat"/>
    <property type="match status" value="1"/>
</dbReference>
<dbReference type="SUPFAM" id="SSF51419">
    <property type="entry name" value="PLP-binding barrel"/>
    <property type="match status" value="1"/>
</dbReference>
<comment type="caution">
    <text evidence="4">The sequence shown here is derived from an EMBL/GenBank/DDBJ whole genome shotgun (WGS) entry which is preliminary data.</text>
</comment>